<keyword evidence="2 7" id="KW-0820">tRNA-binding</keyword>
<evidence type="ECO:0000256" key="10">
    <source>
        <dbReference type="SAM" id="MobiDB-lite"/>
    </source>
</evidence>
<feature type="site" description="Stabilizes the basic form of H active site to accept a proton" evidence="7">
    <location>
        <position position="93"/>
    </location>
</feature>
<dbReference type="SUPFAM" id="SSF53178">
    <property type="entry name" value="Peptidyl-tRNA hydrolase-like"/>
    <property type="match status" value="1"/>
</dbReference>
<dbReference type="Proteomes" id="UP001064971">
    <property type="component" value="Chromosome"/>
</dbReference>
<reference evidence="11" key="1">
    <citation type="submission" date="2022-07" db="EMBL/GenBank/DDBJ databases">
        <title>Complete Genome Sequence of the Radioresistant Bacterium Deinococcus aetherius ST0316, Isolated from the Air Dust collected in Lower Stratosphere above Japan.</title>
        <authorList>
            <person name="Satoh K."/>
            <person name="Hagiwara K."/>
            <person name="Katsumata K."/>
            <person name="Kubo A."/>
            <person name="Yokobori S."/>
            <person name="Yamagishi A."/>
            <person name="Oono Y."/>
            <person name="Narumi I."/>
        </authorList>
    </citation>
    <scope>NUCLEOTIDE SEQUENCE</scope>
    <source>
        <strain evidence="11">ST0316</strain>
    </source>
</reference>
<comment type="function">
    <text evidence="7">Hydrolyzes ribosome-free peptidyl-tRNAs (with 1 or more amino acids incorporated), which drop off the ribosome during protein synthesis, or as a result of ribosome stalling.</text>
</comment>
<evidence type="ECO:0000256" key="8">
    <source>
        <dbReference type="RuleBase" id="RU000673"/>
    </source>
</evidence>
<evidence type="ECO:0000256" key="1">
    <source>
        <dbReference type="ARBA" id="ARBA00013260"/>
    </source>
</evidence>
<dbReference type="Gene3D" id="3.40.50.1470">
    <property type="entry name" value="Peptidyl-tRNA hydrolase"/>
    <property type="match status" value="1"/>
</dbReference>
<accession>A0ABM8AG12</accession>
<dbReference type="InterPro" id="IPR018171">
    <property type="entry name" value="Pept_tRNA_hydro_CS"/>
</dbReference>
<comment type="function">
    <text evidence="7">Catalyzes the release of premature peptidyl moieties from peptidyl-tRNA molecules trapped in stalled 50S ribosomal subunits, and thus maintains levels of free tRNAs and 50S ribosomes.</text>
</comment>
<evidence type="ECO:0000256" key="5">
    <source>
        <dbReference type="ARBA" id="ARBA00038063"/>
    </source>
</evidence>
<feature type="binding site" evidence="7">
    <location>
        <position position="14"/>
    </location>
    <ligand>
        <name>tRNA</name>
        <dbReference type="ChEBI" id="CHEBI:17843"/>
    </ligand>
</feature>
<evidence type="ECO:0000256" key="4">
    <source>
        <dbReference type="ARBA" id="ARBA00022884"/>
    </source>
</evidence>
<evidence type="ECO:0000256" key="7">
    <source>
        <dbReference type="HAMAP-Rule" id="MF_00083"/>
    </source>
</evidence>
<dbReference type="EC" id="3.1.1.29" evidence="1 7"/>
<feature type="binding site" evidence="7">
    <location>
        <position position="66"/>
    </location>
    <ligand>
        <name>tRNA</name>
        <dbReference type="ChEBI" id="CHEBI:17843"/>
    </ligand>
</feature>
<dbReference type="PANTHER" id="PTHR17224:SF1">
    <property type="entry name" value="PEPTIDYL-TRNA HYDROLASE"/>
    <property type="match status" value="1"/>
</dbReference>
<dbReference type="GO" id="GO:0016787">
    <property type="term" value="F:hydrolase activity"/>
    <property type="evidence" value="ECO:0007669"/>
    <property type="project" value="UniProtKB-KW"/>
</dbReference>
<dbReference type="EMBL" id="AP026560">
    <property type="protein sequence ID" value="BDP42733.1"/>
    <property type="molecule type" value="Genomic_DNA"/>
</dbReference>
<dbReference type="PROSITE" id="PS01195">
    <property type="entry name" value="PEPT_TRNA_HYDROL_1"/>
    <property type="match status" value="1"/>
</dbReference>
<dbReference type="HAMAP" id="MF_00083">
    <property type="entry name" value="Pept_tRNA_hydro_bact"/>
    <property type="match status" value="1"/>
</dbReference>
<feature type="active site" description="Proton acceptor" evidence="7">
    <location>
        <position position="19"/>
    </location>
</feature>
<evidence type="ECO:0000256" key="9">
    <source>
        <dbReference type="RuleBase" id="RU004320"/>
    </source>
</evidence>
<dbReference type="CDD" id="cd00462">
    <property type="entry name" value="PTH"/>
    <property type="match status" value="1"/>
</dbReference>
<comment type="similarity">
    <text evidence="5 7 9">Belongs to the PTH family.</text>
</comment>
<dbReference type="Pfam" id="PF01195">
    <property type="entry name" value="Pept_tRNA_hydro"/>
    <property type="match status" value="1"/>
</dbReference>
<name>A0ABM8AG12_9DEIO</name>
<dbReference type="PANTHER" id="PTHR17224">
    <property type="entry name" value="PEPTIDYL-TRNA HYDROLASE"/>
    <property type="match status" value="1"/>
</dbReference>
<dbReference type="InterPro" id="IPR001328">
    <property type="entry name" value="Pept_tRNA_hydro"/>
</dbReference>
<dbReference type="RefSeq" id="WP_264775415.1">
    <property type="nucleotide sequence ID" value="NZ_AP026560.1"/>
</dbReference>
<keyword evidence="7" id="KW-0963">Cytoplasm</keyword>
<feature type="site" description="Discriminates between blocked and unblocked aminoacyl-tRNA" evidence="7">
    <location>
        <position position="9"/>
    </location>
</feature>
<evidence type="ECO:0000313" key="11">
    <source>
        <dbReference type="EMBL" id="BDP42733.1"/>
    </source>
</evidence>
<evidence type="ECO:0000256" key="2">
    <source>
        <dbReference type="ARBA" id="ARBA00022555"/>
    </source>
</evidence>
<feature type="region of interest" description="Disordered" evidence="10">
    <location>
        <begin position="185"/>
        <end position="210"/>
    </location>
</feature>
<sequence>MRLVVGLGNPGPNYARTRHNIGWLVVDEVARRWAAAWRKEKDAEVAEVRVGPAPGARVLLVKPLTFMNAAGKAVGPLVSFYKLEPDAMLVVQDDLDSPFGLLKFRLGGRHGGQNGVRDIIRVLGTDAFPRLKIGISRPPAGWDPADWVLSRWREEEADTLAELVRLGADAVEAWAQHGLAEAQGRFNGTDLRPKLPVPSEETPQPEPGVS</sequence>
<comment type="catalytic activity">
    <reaction evidence="7 8">
        <text>an N-acyl-L-alpha-aminoacyl-tRNA + H2O = an N-acyl-L-amino acid + a tRNA + H(+)</text>
        <dbReference type="Rhea" id="RHEA:54448"/>
        <dbReference type="Rhea" id="RHEA-COMP:10123"/>
        <dbReference type="Rhea" id="RHEA-COMP:13883"/>
        <dbReference type="ChEBI" id="CHEBI:15377"/>
        <dbReference type="ChEBI" id="CHEBI:15378"/>
        <dbReference type="ChEBI" id="CHEBI:59874"/>
        <dbReference type="ChEBI" id="CHEBI:78442"/>
        <dbReference type="ChEBI" id="CHEBI:138191"/>
        <dbReference type="EC" id="3.1.1.29"/>
    </reaction>
</comment>
<keyword evidence="4 7" id="KW-0694">RNA-binding</keyword>
<gene>
    <name evidence="7 11" type="primary">pth</name>
    <name evidence="11" type="ORF">DAETH_27020</name>
</gene>
<evidence type="ECO:0000256" key="3">
    <source>
        <dbReference type="ARBA" id="ARBA00022801"/>
    </source>
</evidence>
<keyword evidence="3 7" id="KW-0378">Hydrolase</keyword>
<comment type="subcellular location">
    <subcellularLocation>
        <location evidence="7">Cytoplasm</location>
    </subcellularLocation>
</comment>
<evidence type="ECO:0000313" key="12">
    <source>
        <dbReference type="Proteomes" id="UP001064971"/>
    </source>
</evidence>
<dbReference type="InterPro" id="IPR036416">
    <property type="entry name" value="Pept_tRNA_hydro_sf"/>
</dbReference>
<dbReference type="NCBIfam" id="TIGR00447">
    <property type="entry name" value="pth"/>
    <property type="match status" value="1"/>
</dbReference>
<organism evidence="11 12">
    <name type="scientific">Deinococcus aetherius</name>
    <dbReference type="NCBI Taxonomy" id="200252"/>
    <lineage>
        <taxon>Bacteria</taxon>
        <taxon>Thermotogati</taxon>
        <taxon>Deinococcota</taxon>
        <taxon>Deinococci</taxon>
        <taxon>Deinococcales</taxon>
        <taxon>Deinococcaceae</taxon>
        <taxon>Deinococcus</taxon>
    </lineage>
</organism>
<feature type="binding site" evidence="7">
    <location>
        <position position="68"/>
    </location>
    <ligand>
        <name>tRNA</name>
        <dbReference type="ChEBI" id="CHEBI:17843"/>
    </ligand>
</feature>
<keyword evidence="12" id="KW-1185">Reference proteome</keyword>
<proteinExistence type="inferred from homology"/>
<protein>
    <recommendedName>
        <fullName evidence="6 7">Peptidyl-tRNA hydrolase</fullName>
        <shortName evidence="7">Pth</shortName>
        <ecNumber evidence="1 7">3.1.1.29</ecNumber>
    </recommendedName>
</protein>
<evidence type="ECO:0000256" key="6">
    <source>
        <dbReference type="ARBA" id="ARBA00050038"/>
    </source>
</evidence>
<feature type="binding site" evidence="7">
    <location>
        <position position="114"/>
    </location>
    <ligand>
        <name>tRNA</name>
        <dbReference type="ChEBI" id="CHEBI:17843"/>
    </ligand>
</feature>
<comment type="subunit">
    <text evidence="7">Monomer.</text>
</comment>